<evidence type="ECO:0000256" key="5">
    <source>
        <dbReference type="RuleBase" id="RU003557"/>
    </source>
</evidence>
<feature type="active site" description="Acyl-thioester intermediate" evidence="4">
    <location>
        <position position="94"/>
    </location>
</feature>
<dbReference type="InterPro" id="IPR016039">
    <property type="entry name" value="Thiolase-like"/>
</dbReference>
<dbReference type="Pfam" id="PF00108">
    <property type="entry name" value="Thiolase_N"/>
    <property type="match status" value="1"/>
</dbReference>
<dbReference type="CDD" id="cd00751">
    <property type="entry name" value="thiolase"/>
    <property type="match status" value="1"/>
</dbReference>
<dbReference type="InterPro" id="IPR020610">
    <property type="entry name" value="Thiolase_AS"/>
</dbReference>
<feature type="domain" description="Thiolase C-terminal" evidence="7">
    <location>
        <begin position="276"/>
        <end position="398"/>
    </location>
</feature>
<dbReference type="InterPro" id="IPR020617">
    <property type="entry name" value="Thiolase_C"/>
</dbReference>
<keyword evidence="3 5" id="KW-0012">Acyltransferase</keyword>
<dbReference type="PROSITE" id="PS00098">
    <property type="entry name" value="THIOLASE_1"/>
    <property type="match status" value="1"/>
</dbReference>
<organism evidence="8">
    <name type="scientific">Hemiselmis andersenii</name>
    <name type="common">Cryptophyte alga</name>
    <dbReference type="NCBI Taxonomy" id="464988"/>
    <lineage>
        <taxon>Eukaryota</taxon>
        <taxon>Cryptophyceae</taxon>
        <taxon>Cryptomonadales</taxon>
        <taxon>Hemiselmidaceae</taxon>
        <taxon>Hemiselmis</taxon>
    </lineage>
</organism>
<dbReference type="GO" id="GO:0006635">
    <property type="term" value="P:fatty acid beta-oxidation"/>
    <property type="evidence" value="ECO:0007669"/>
    <property type="project" value="TreeGrafter"/>
</dbReference>
<dbReference type="InterPro" id="IPR020613">
    <property type="entry name" value="Thiolase_CS"/>
</dbReference>
<keyword evidence="2 5" id="KW-0808">Transferase</keyword>
<evidence type="ECO:0000259" key="7">
    <source>
        <dbReference type="Pfam" id="PF02803"/>
    </source>
</evidence>
<feature type="active site" description="Proton acceptor" evidence="4">
    <location>
        <position position="385"/>
    </location>
</feature>
<dbReference type="PANTHER" id="PTHR18919">
    <property type="entry name" value="ACETYL-COA C-ACYLTRANSFERASE"/>
    <property type="match status" value="1"/>
</dbReference>
<dbReference type="PIRSF" id="PIRSF000429">
    <property type="entry name" value="Ac-CoA_Ac_transf"/>
    <property type="match status" value="1"/>
</dbReference>
<dbReference type="GO" id="GO:0003985">
    <property type="term" value="F:acetyl-CoA C-acetyltransferase activity"/>
    <property type="evidence" value="ECO:0007669"/>
    <property type="project" value="TreeGrafter"/>
</dbReference>
<dbReference type="PROSITE" id="PS00099">
    <property type="entry name" value="THIOLASE_3"/>
    <property type="match status" value="1"/>
</dbReference>
<evidence type="ECO:0000256" key="1">
    <source>
        <dbReference type="ARBA" id="ARBA00010982"/>
    </source>
</evidence>
<proteinExistence type="inferred from homology"/>
<dbReference type="NCBIfam" id="TIGR01930">
    <property type="entry name" value="AcCoA-C-Actrans"/>
    <property type="match status" value="1"/>
</dbReference>
<feature type="active site" description="Proton acceptor" evidence="4">
    <location>
        <position position="355"/>
    </location>
</feature>
<evidence type="ECO:0000259" key="6">
    <source>
        <dbReference type="Pfam" id="PF00108"/>
    </source>
</evidence>
<dbReference type="GO" id="GO:0005739">
    <property type="term" value="C:mitochondrion"/>
    <property type="evidence" value="ECO:0007669"/>
    <property type="project" value="TreeGrafter"/>
</dbReference>
<dbReference type="FunFam" id="3.40.47.10:FF:000010">
    <property type="entry name" value="Acetyl-CoA acetyltransferase (Thiolase)"/>
    <property type="match status" value="1"/>
</dbReference>
<gene>
    <name evidence="8" type="ORF">HAND00432_LOCUS14176</name>
</gene>
<dbReference type="InterPro" id="IPR020615">
    <property type="entry name" value="Thiolase_acyl_enz_int_AS"/>
</dbReference>
<dbReference type="PROSITE" id="PS00737">
    <property type="entry name" value="THIOLASE_2"/>
    <property type="match status" value="1"/>
</dbReference>
<evidence type="ECO:0000256" key="3">
    <source>
        <dbReference type="ARBA" id="ARBA00023315"/>
    </source>
</evidence>
<evidence type="ECO:0000256" key="4">
    <source>
        <dbReference type="PIRSR" id="PIRSR000429-1"/>
    </source>
</evidence>
<dbReference type="PANTHER" id="PTHR18919:SF107">
    <property type="entry name" value="ACETYL-COA ACETYLTRANSFERASE, CYTOSOLIC"/>
    <property type="match status" value="1"/>
</dbReference>
<evidence type="ECO:0000256" key="2">
    <source>
        <dbReference type="ARBA" id="ARBA00022679"/>
    </source>
</evidence>
<protein>
    <submittedName>
        <fullName evidence="8">Uncharacterized protein</fullName>
    </submittedName>
</protein>
<evidence type="ECO:0000313" key="8">
    <source>
        <dbReference type="EMBL" id="CAD8959844.1"/>
    </source>
</evidence>
<sequence length="399" mass="41870">MAAKAAKNLFIVAAKRTPFGSMGGTLSGQTPTDLGVVATKAAIAQANLDPAVIGDVYFGNVSQTAADTPYLARHVGIRSGIPIETPGLTVNRLCGSGFESIVLAAKGILAGEAEVVVAGGAETMSMAPYALRDVRKGTKFPNNLVLEDTLWSALNDQHIKMPMALTAEKVGEKMGIQRQECDEYALRSQHNWQKAQDEGRFANELAPVEIVTKKGTKVFSVDEHPRGGEATIEALNKLPSMFKKDGLVSAGNASGISDGAGALIVASEEAVKKYNLTPLSRIVAWASAGVDPTIMGYGPVPAIQNTLKAAGMELKDMDLIEINEAFAAQYLACEKALGIDRSIANLDGGAIAMGHPTGCSGSRIMGHLTYELMRQNKKYGMGSACCGGGQGIAILLEKC</sequence>
<dbReference type="Gene3D" id="3.40.47.10">
    <property type="match status" value="2"/>
</dbReference>
<comment type="similarity">
    <text evidence="1 5">Belongs to the thiolase-like superfamily. Thiolase family.</text>
</comment>
<dbReference type="EMBL" id="HBFX01023317">
    <property type="protein sequence ID" value="CAD8959844.1"/>
    <property type="molecule type" value="Transcribed_RNA"/>
</dbReference>
<dbReference type="AlphaFoldDB" id="A0A6U2D097"/>
<dbReference type="SUPFAM" id="SSF53901">
    <property type="entry name" value="Thiolase-like"/>
    <property type="match status" value="2"/>
</dbReference>
<dbReference type="InterPro" id="IPR002155">
    <property type="entry name" value="Thiolase"/>
</dbReference>
<reference evidence="8" key="1">
    <citation type="submission" date="2021-01" db="EMBL/GenBank/DDBJ databases">
        <authorList>
            <person name="Corre E."/>
            <person name="Pelletier E."/>
            <person name="Niang G."/>
            <person name="Scheremetjew M."/>
            <person name="Finn R."/>
            <person name="Kale V."/>
            <person name="Holt S."/>
            <person name="Cochrane G."/>
            <person name="Meng A."/>
            <person name="Brown T."/>
            <person name="Cohen L."/>
        </authorList>
    </citation>
    <scope>NUCLEOTIDE SEQUENCE</scope>
    <source>
        <strain evidence="8">CCMP644</strain>
    </source>
</reference>
<feature type="domain" description="Thiolase N-terminal" evidence="6">
    <location>
        <begin position="10"/>
        <end position="269"/>
    </location>
</feature>
<name>A0A6U2D097_HEMAN</name>
<dbReference type="InterPro" id="IPR020616">
    <property type="entry name" value="Thiolase_N"/>
</dbReference>
<accession>A0A6U2D097</accession>
<dbReference type="Pfam" id="PF02803">
    <property type="entry name" value="Thiolase_C"/>
    <property type="match status" value="1"/>
</dbReference>